<comment type="caution">
    <text evidence="1">The sequence shown here is derived from an EMBL/GenBank/DDBJ whole genome shotgun (WGS) entry which is preliminary data.</text>
</comment>
<organism evidence="1 2">
    <name type="scientific">Actinomadura bangladeshensis</name>
    <dbReference type="NCBI Taxonomy" id="453573"/>
    <lineage>
        <taxon>Bacteria</taxon>
        <taxon>Bacillati</taxon>
        <taxon>Actinomycetota</taxon>
        <taxon>Actinomycetes</taxon>
        <taxon>Streptosporangiales</taxon>
        <taxon>Thermomonosporaceae</taxon>
        <taxon>Actinomadura</taxon>
    </lineage>
</organism>
<dbReference type="EMBL" id="JAAGLI010000842">
    <property type="protein sequence ID" value="NEA26860.1"/>
    <property type="molecule type" value="Genomic_DNA"/>
</dbReference>
<protein>
    <submittedName>
        <fullName evidence="1">Uncharacterized protein</fullName>
    </submittedName>
</protein>
<accession>A0A6L9QN12</accession>
<dbReference type="RefSeq" id="WP_163060898.1">
    <property type="nucleotide sequence ID" value="NZ_JAAGLI010000842.1"/>
</dbReference>
<reference evidence="1 2" key="1">
    <citation type="submission" date="2020-01" db="EMBL/GenBank/DDBJ databases">
        <title>Insect and environment-associated Actinomycetes.</title>
        <authorList>
            <person name="Currrie C."/>
            <person name="Chevrette M."/>
            <person name="Carlson C."/>
            <person name="Stubbendieck R."/>
            <person name="Wendt-Pienkowski E."/>
        </authorList>
    </citation>
    <scope>NUCLEOTIDE SEQUENCE [LARGE SCALE GENOMIC DNA]</scope>
    <source>
        <strain evidence="1 2">SID10258</strain>
    </source>
</reference>
<evidence type="ECO:0000313" key="1">
    <source>
        <dbReference type="EMBL" id="NEA26860.1"/>
    </source>
</evidence>
<gene>
    <name evidence="1" type="ORF">G3I70_30810</name>
</gene>
<dbReference type="Proteomes" id="UP000475532">
    <property type="component" value="Unassembled WGS sequence"/>
</dbReference>
<evidence type="ECO:0000313" key="2">
    <source>
        <dbReference type="Proteomes" id="UP000475532"/>
    </source>
</evidence>
<name>A0A6L9QN12_9ACTN</name>
<proteinExistence type="predicted"/>
<dbReference type="AlphaFoldDB" id="A0A6L9QN12"/>
<sequence>MAVPPPSAAYGAWNEALAKEFFSRAHAGTPVIFWVDQDTAEELANKHQLGVPLSEAVRSALDMASRSQVFSRVSAWCEQLHRSEYPPPSLPLLAASVVAASMMASDGSIRMTNFYVPLARYLFGEGHAEKHLILRQSSKQLADLWVGLDHWLDSQEGKFGVSTIKGHTKLTRIGYPISQAVLKTHDRRALSQFFRDAQLTPGESISPGYLERALGIWLRQHPRAFSSTFTDAYAHPDLTEFVNQLVLDCARLWDGVVRDASSGRRAVKLRVRLRMDRRSVRPGWAAEAVDGIDSGTVISSGGEEYKFGRDPGRFYEGLDGLPFQPSQLVSGAVLAGRTSSGAEIAFIYQPSDIVFFRQDPDLGWVSRDNPEAFKQHMVLVRDRAVPEVTSTFREAGVAEPKHTEATFASGWSLFPRISFHEELKFAKAAAREQSPLRTAGVQSFAKPRLVGGLKLRQGLAQNLYLAGGQPDLLVDMQAHSQRLVRLGFGDGRAATVSTGGFPIPLTHEAVSGVGRHHLMVDGFSLSFELVEVLADGEVTGTGTVAFPAGERAESRAGTVRLEDRAIRGALLPKEAEPTPRPLLSFRNSSDRYLISFDGRGIEPGAPELPDLYKRLSLTCDDFYYADVVPPPGWSGWLIEWQRIRITPIAPRRPDREAVLASPDKEEWALAILDARDCSTDPVWQEYVSLAAEVAP</sequence>